<dbReference type="InterPro" id="IPR036628">
    <property type="entry name" value="Clp_N_dom_sf"/>
</dbReference>
<evidence type="ECO:0000313" key="3">
    <source>
        <dbReference type="Proteomes" id="UP000292685"/>
    </source>
</evidence>
<dbReference type="RefSeq" id="WP_130449094.1">
    <property type="nucleotide sequence ID" value="NZ_SHLA01000001.1"/>
</dbReference>
<reference evidence="2 3" key="1">
    <citation type="submission" date="2019-02" db="EMBL/GenBank/DDBJ databases">
        <title>Sequencing the genomes of 1000 actinobacteria strains.</title>
        <authorList>
            <person name="Klenk H.-P."/>
        </authorList>
    </citation>
    <scope>NUCLEOTIDE SEQUENCE [LARGE SCALE GENOMIC DNA]</scope>
    <source>
        <strain evidence="2 3">DSM 17364</strain>
    </source>
</reference>
<feature type="compositionally biased region" description="Polar residues" evidence="1">
    <location>
        <begin position="207"/>
        <end position="228"/>
    </location>
</feature>
<comment type="caution">
    <text evidence="2">The sequence shown here is derived from an EMBL/GenBank/DDBJ whole genome shotgun (WGS) entry which is preliminary data.</text>
</comment>
<name>A0A4Q8AAE2_9MICC</name>
<dbReference type="EMBL" id="SHLA01000001">
    <property type="protein sequence ID" value="RZU60934.1"/>
    <property type="molecule type" value="Genomic_DNA"/>
</dbReference>
<keyword evidence="3" id="KW-1185">Reference proteome</keyword>
<sequence length="329" mass="35630">MNKLVRAAQTSQSLSLAAMEEASRLGLREADIDHLFLALVINDQSAGHALRELGIDIDSARLAVAEQHNQQLAALGIEASFPEAGQIVFHETDGYEWSPRARDLIAKSSGKGKAGDAAAVLRELVAEPSGLMTDILDRLGTTSDSLLKVLDESGSPAGTTTAAMKKVKSRTAGSVETFVPAPIDDVWTLLADPTRIPEWESSIGVVDQTSQDPTPGTTWEGTAPTNYPNGKPAKIKPQFRRRSIELVTAHPPGTIAWSFGYPDAARSNPVVTEFALTSTIGGTQVQIIKSWARRRGWRRLLALPLRPIEKFLVWISLFQSGSAISRIFR</sequence>
<dbReference type="Proteomes" id="UP000292685">
    <property type="component" value="Unassembled WGS sequence"/>
</dbReference>
<evidence type="ECO:0000313" key="2">
    <source>
        <dbReference type="EMBL" id="RZU60934.1"/>
    </source>
</evidence>
<dbReference type="OrthoDB" id="3428089at2"/>
<dbReference type="InterPro" id="IPR023393">
    <property type="entry name" value="START-like_dom_sf"/>
</dbReference>
<protein>
    <submittedName>
        <fullName evidence="2">ClpA/ClpB-like protein</fullName>
    </submittedName>
</protein>
<feature type="region of interest" description="Disordered" evidence="1">
    <location>
        <begin position="206"/>
        <end position="233"/>
    </location>
</feature>
<dbReference type="Pfam" id="PF10604">
    <property type="entry name" value="Polyketide_cyc2"/>
    <property type="match status" value="1"/>
</dbReference>
<accession>A0A4Q8AAE2</accession>
<gene>
    <name evidence="2" type="ORF">EV380_0487</name>
</gene>
<dbReference type="AlphaFoldDB" id="A0A4Q8AAE2"/>
<proteinExistence type="predicted"/>
<dbReference type="InterPro" id="IPR019587">
    <property type="entry name" value="Polyketide_cyclase/dehydratase"/>
</dbReference>
<dbReference type="Gene3D" id="1.10.1780.10">
    <property type="entry name" value="Clp, N-terminal domain"/>
    <property type="match status" value="1"/>
</dbReference>
<organism evidence="2 3">
    <name type="scientific">Zhihengliuella halotolerans</name>
    <dbReference type="NCBI Taxonomy" id="370736"/>
    <lineage>
        <taxon>Bacteria</taxon>
        <taxon>Bacillati</taxon>
        <taxon>Actinomycetota</taxon>
        <taxon>Actinomycetes</taxon>
        <taxon>Micrococcales</taxon>
        <taxon>Micrococcaceae</taxon>
        <taxon>Zhihengliuella</taxon>
    </lineage>
</organism>
<evidence type="ECO:0000256" key="1">
    <source>
        <dbReference type="SAM" id="MobiDB-lite"/>
    </source>
</evidence>
<dbReference type="SUPFAM" id="SSF55961">
    <property type="entry name" value="Bet v1-like"/>
    <property type="match status" value="1"/>
</dbReference>
<dbReference type="Gene3D" id="3.30.530.20">
    <property type="match status" value="1"/>
</dbReference>